<organism evidence="1 2">
    <name type="scientific">Parasedimentitalea marina</name>
    <dbReference type="NCBI Taxonomy" id="2483033"/>
    <lineage>
        <taxon>Bacteria</taxon>
        <taxon>Pseudomonadati</taxon>
        <taxon>Pseudomonadota</taxon>
        <taxon>Alphaproteobacteria</taxon>
        <taxon>Rhodobacterales</taxon>
        <taxon>Paracoccaceae</taxon>
        <taxon>Parasedimentitalea</taxon>
    </lineage>
</organism>
<accession>A0A3T0MZX2</accession>
<name>A0A3T0MZX2_9RHOB</name>
<protein>
    <submittedName>
        <fullName evidence="1">Uncharacterized protein</fullName>
    </submittedName>
</protein>
<evidence type="ECO:0000313" key="2">
    <source>
        <dbReference type="Proteomes" id="UP000283063"/>
    </source>
</evidence>
<proteinExistence type="predicted"/>
<dbReference type="Proteomes" id="UP000283063">
    <property type="component" value="Chromosome"/>
</dbReference>
<dbReference type="KEGG" id="sedi:EBB79_04985"/>
<dbReference type="AlphaFoldDB" id="A0A3T0MZX2"/>
<gene>
    <name evidence="1" type="ORF">EBB79_04985</name>
</gene>
<keyword evidence="2" id="KW-1185">Reference proteome</keyword>
<dbReference type="EMBL" id="CP033219">
    <property type="protein sequence ID" value="AZV77305.1"/>
    <property type="molecule type" value="Genomic_DNA"/>
</dbReference>
<sequence length="62" mass="6711">MYDWLAFCLQRVCCSSGQIIYSAVSQPGWRILIAVAALGDVNEALKSLGVARAAEVDSKHPM</sequence>
<evidence type="ECO:0000313" key="1">
    <source>
        <dbReference type="EMBL" id="AZV77305.1"/>
    </source>
</evidence>
<reference evidence="1 2" key="1">
    <citation type="submission" date="2018-10" db="EMBL/GenBank/DDBJ databases">
        <title>Parasedimentitalea marina sp. nov., a psychrophilic bacterium isolated from deep seawater of the New Britain Trench.</title>
        <authorList>
            <person name="Cao J."/>
        </authorList>
    </citation>
    <scope>NUCLEOTIDE SEQUENCE [LARGE SCALE GENOMIC DNA]</scope>
    <source>
        <strain evidence="1 2">W43</strain>
    </source>
</reference>